<reference evidence="1 2" key="1">
    <citation type="submission" date="2016-10" db="EMBL/GenBank/DDBJ databases">
        <title>Complete Genome Sequence of Peptococcaceae strain DCMF.</title>
        <authorList>
            <person name="Edwards R.J."/>
            <person name="Holland S.I."/>
            <person name="Deshpande N.P."/>
            <person name="Wong Y.K."/>
            <person name="Ertan H."/>
            <person name="Manefield M."/>
            <person name="Russell T.L."/>
            <person name="Lee M.J."/>
        </authorList>
    </citation>
    <scope>NUCLEOTIDE SEQUENCE [LARGE SCALE GENOMIC DNA]</scope>
    <source>
        <strain evidence="1 2">DCMF</strain>
    </source>
</reference>
<dbReference type="AlphaFoldDB" id="A0A3G1KTB1"/>
<dbReference type="Gene3D" id="3.90.550.10">
    <property type="entry name" value="Spore Coat Polysaccharide Biosynthesis Protein SpsA, Chain A"/>
    <property type="match status" value="1"/>
</dbReference>
<dbReference type="Proteomes" id="UP000323521">
    <property type="component" value="Chromosome"/>
</dbReference>
<dbReference type="InterPro" id="IPR029044">
    <property type="entry name" value="Nucleotide-diphossugar_trans"/>
</dbReference>
<gene>
    <name evidence="1" type="ORF">DCMF_13700</name>
</gene>
<dbReference type="CDD" id="cd02513">
    <property type="entry name" value="CMP-NeuAc_Synthase"/>
    <property type="match status" value="1"/>
</dbReference>
<keyword evidence="1" id="KW-0808">Transferase</keyword>
<dbReference type="InterPro" id="IPR050793">
    <property type="entry name" value="CMP-NeuNAc_synthase"/>
</dbReference>
<dbReference type="OrthoDB" id="9805604at2"/>
<protein>
    <submittedName>
        <fullName evidence="1">Acylneuraminate cytidylyltransferase</fullName>
    </submittedName>
</protein>
<accession>A0A3G1KTB1</accession>
<dbReference type="RefSeq" id="WP_148134939.1">
    <property type="nucleotide sequence ID" value="NZ_CP017634.1"/>
</dbReference>
<dbReference type="GO" id="GO:0008781">
    <property type="term" value="F:N-acylneuraminate cytidylyltransferase activity"/>
    <property type="evidence" value="ECO:0007669"/>
    <property type="project" value="TreeGrafter"/>
</dbReference>
<dbReference type="PANTHER" id="PTHR21485:SF6">
    <property type="entry name" value="N-ACYLNEURAMINATE CYTIDYLYLTRANSFERASE-RELATED"/>
    <property type="match status" value="1"/>
</dbReference>
<keyword evidence="2" id="KW-1185">Reference proteome</keyword>
<dbReference type="EMBL" id="CP017634">
    <property type="protein sequence ID" value="ATW25676.1"/>
    <property type="molecule type" value="Genomic_DNA"/>
</dbReference>
<proteinExistence type="predicted"/>
<dbReference type="SUPFAM" id="SSF53448">
    <property type="entry name" value="Nucleotide-diphospho-sugar transferases"/>
    <property type="match status" value="1"/>
</dbReference>
<evidence type="ECO:0000313" key="1">
    <source>
        <dbReference type="EMBL" id="ATW25676.1"/>
    </source>
</evidence>
<keyword evidence="1" id="KW-0548">Nucleotidyltransferase</keyword>
<sequence length="231" mass="26242">MINNQKILGLIPARGGSKGVPRKNIRHVAGKPLIAWTIEEAKKSKYIDRLILSSEDEEIIKVAKTLGCEVPFVRPAELARDETPGIDPVLHALKFLPGYDYIVLLQPTSPLRSVLDIDGCLENCVFHNANACVSVSEVEKSPYWMYEIDANCCLKPIIKMEKPFTRRQDLPRVFALNGAVYVARIEWLLGKKSFLSEETTAFIMPRERSFDIDTKFDLRLVESIFQNTLQY</sequence>
<dbReference type="KEGG" id="fwa:DCMF_13700"/>
<name>A0A3G1KTB1_FORW1</name>
<dbReference type="PANTHER" id="PTHR21485">
    <property type="entry name" value="HAD SUPERFAMILY MEMBERS CMAS AND KDSC"/>
    <property type="match status" value="1"/>
</dbReference>
<dbReference type="Pfam" id="PF02348">
    <property type="entry name" value="CTP_transf_3"/>
    <property type="match status" value="1"/>
</dbReference>
<organism evidence="1 2">
    <name type="scientific">Formimonas warabiya</name>
    <dbReference type="NCBI Taxonomy" id="1761012"/>
    <lineage>
        <taxon>Bacteria</taxon>
        <taxon>Bacillati</taxon>
        <taxon>Bacillota</taxon>
        <taxon>Clostridia</taxon>
        <taxon>Eubacteriales</taxon>
        <taxon>Peptococcaceae</taxon>
        <taxon>Candidatus Formimonas</taxon>
    </lineage>
</organism>
<dbReference type="InterPro" id="IPR003329">
    <property type="entry name" value="Cytidylyl_trans"/>
</dbReference>
<evidence type="ECO:0000313" key="2">
    <source>
        <dbReference type="Proteomes" id="UP000323521"/>
    </source>
</evidence>